<proteinExistence type="predicted"/>
<gene>
    <name evidence="1" type="ORF">FCALED_LOCUS11400</name>
</gene>
<protein>
    <submittedName>
        <fullName evidence="1">16152_t:CDS:1</fullName>
    </submittedName>
</protein>
<sequence length="58" mass="6680">GYYLHSNVKYKELGWVWRLDLPWGLHELKLAEDFGFAWIGLVKSGIQIPTNSMPVVCC</sequence>
<feature type="non-terminal residue" evidence="1">
    <location>
        <position position="1"/>
    </location>
</feature>
<organism evidence="1 2">
    <name type="scientific">Funneliformis caledonium</name>
    <dbReference type="NCBI Taxonomy" id="1117310"/>
    <lineage>
        <taxon>Eukaryota</taxon>
        <taxon>Fungi</taxon>
        <taxon>Fungi incertae sedis</taxon>
        <taxon>Mucoromycota</taxon>
        <taxon>Glomeromycotina</taxon>
        <taxon>Glomeromycetes</taxon>
        <taxon>Glomerales</taxon>
        <taxon>Glomeraceae</taxon>
        <taxon>Funneliformis</taxon>
    </lineage>
</organism>
<comment type="caution">
    <text evidence="1">The sequence shown here is derived from an EMBL/GenBank/DDBJ whole genome shotgun (WGS) entry which is preliminary data.</text>
</comment>
<evidence type="ECO:0000313" key="2">
    <source>
        <dbReference type="Proteomes" id="UP000789570"/>
    </source>
</evidence>
<dbReference type="EMBL" id="CAJVPQ010004763">
    <property type="protein sequence ID" value="CAG8657904.1"/>
    <property type="molecule type" value="Genomic_DNA"/>
</dbReference>
<reference evidence="1" key="1">
    <citation type="submission" date="2021-06" db="EMBL/GenBank/DDBJ databases">
        <authorList>
            <person name="Kallberg Y."/>
            <person name="Tangrot J."/>
            <person name="Rosling A."/>
        </authorList>
    </citation>
    <scope>NUCLEOTIDE SEQUENCE</scope>
    <source>
        <strain evidence="1">UK204</strain>
    </source>
</reference>
<keyword evidence="2" id="KW-1185">Reference proteome</keyword>
<dbReference type="Proteomes" id="UP000789570">
    <property type="component" value="Unassembled WGS sequence"/>
</dbReference>
<name>A0A9N9E272_9GLOM</name>
<dbReference type="AlphaFoldDB" id="A0A9N9E272"/>
<evidence type="ECO:0000313" key="1">
    <source>
        <dbReference type="EMBL" id="CAG8657904.1"/>
    </source>
</evidence>
<accession>A0A9N9E272</accession>